<evidence type="ECO:0000256" key="9">
    <source>
        <dbReference type="ARBA" id="ARBA00022490"/>
    </source>
</evidence>
<comment type="cofactor">
    <cofactor evidence="15">
        <name>Zn(2+)</name>
        <dbReference type="ChEBI" id="CHEBI:29105"/>
    </cofactor>
    <text evidence="15">Binds 1 divalent metal cation per subunit.</text>
</comment>
<dbReference type="Pfam" id="PF08450">
    <property type="entry name" value="SGL"/>
    <property type="match status" value="1"/>
</dbReference>
<dbReference type="Gene3D" id="2.120.10.30">
    <property type="entry name" value="TolB, C-terminal domain"/>
    <property type="match status" value="1"/>
</dbReference>
<feature type="binding site" evidence="15">
    <location>
        <position position="209"/>
    </location>
    <ligand>
        <name>a divalent metal cation</name>
        <dbReference type="ChEBI" id="CHEBI:60240"/>
    </ligand>
</feature>
<evidence type="ECO:0000259" key="16">
    <source>
        <dbReference type="Pfam" id="PF08450"/>
    </source>
</evidence>
<reference evidence="17" key="1">
    <citation type="journal article" date="2023" name="G3 (Bethesda)">
        <title>Whole genome assemblies of Zophobas morio and Tenebrio molitor.</title>
        <authorList>
            <person name="Kaur S."/>
            <person name="Stinson S.A."/>
            <person name="diCenzo G.C."/>
        </authorList>
    </citation>
    <scope>NUCLEOTIDE SEQUENCE</scope>
    <source>
        <strain evidence="17">QUZm001</strain>
    </source>
</reference>
<comment type="cofactor">
    <cofactor evidence="3">
        <name>Mn(2+)</name>
        <dbReference type="ChEBI" id="CHEBI:29035"/>
    </cofactor>
</comment>
<dbReference type="InterPro" id="IPR013658">
    <property type="entry name" value="SGL"/>
</dbReference>
<comment type="similarity">
    <text evidence="6">Belongs to the SMP-30/CGR1 family.</text>
</comment>
<accession>A0AA38MFV0</accession>
<dbReference type="SUPFAM" id="SSF63829">
    <property type="entry name" value="Calcium-dependent phosphotriesterase"/>
    <property type="match status" value="1"/>
</dbReference>
<evidence type="ECO:0000256" key="13">
    <source>
        <dbReference type="ARBA" id="ARBA00032464"/>
    </source>
</evidence>
<gene>
    <name evidence="17" type="ORF">Zmor_013572</name>
</gene>
<evidence type="ECO:0000256" key="2">
    <source>
        <dbReference type="ARBA" id="ARBA00001913"/>
    </source>
</evidence>
<evidence type="ECO:0000256" key="6">
    <source>
        <dbReference type="ARBA" id="ARBA00008853"/>
    </source>
</evidence>
<feature type="domain" description="SMP-30/Gluconolactonase/LRE-like region" evidence="16">
    <location>
        <begin position="14"/>
        <end position="269"/>
    </location>
</feature>
<keyword evidence="15" id="KW-0862">Zinc</keyword>
<evidence type="ECO:0000313" key="18">
    <source>
        <dbReference type="Proteomes" id="UP001168821"/>
    </source>
</evidence>
<dbReference type="FunFam" id="2.120.10.30:FF:000027">
    <property type="entry name" value="Regucalcin homologue"/>
    <property type="match status" value="1"/>
</dbReference>
<keyword evidence="10 15" id="KW-0479">Metal-binding</keyword>
<evidence type="ECO:0000256" key="1">
    <source>
        <dbReference type="ARBA" id="ARBA00001589"/>
    </source>
</evidence>
<dbReference type="GO" id="GO:0005509">
    <property type="term" value="F:calcium ion binding"/>
    <property type="evidence" value="ECO:0007669"/>
    <property type="project" value="TreeGrafter"/>
</dbReference>
<evidence type="ECO:0000256" key="8">
    <source>
        <dbReference type="ARBA" id="ARBA00016808"/>
    </source>
</evidence>
<comment type="catalytic activity">
    <reaction evidence="1">
        <text>D-glucono-1,5-lactone + H2O = D-gluconate + H(+)</text>
        <dbReference type="Rhea" id="RHEA:10440"/>
        <dbReference type="ChEBI" id="CHEBI:15377"/>
        <dbReference type="ChEBI" id="CHEBI:15378"/>
        <dbReference type="ChEBI" id="CHEBI:16217"/>
        <dbReference type="ChEBI" id="CHEBI:18391"/>
        <dbReference type="EC" id="3.1.1.17"/>
    </reaction>
</comment>
<evidence type="ECO:0000256" key="10">
    <source>
        <dbReference type="ARBA" id="ARBA00022723"/>
    </source>
</evidence>
<dbReference type="InterPro" id="IPR011042">
    <property type="entry name" value="6-blade_b-propeller_TolB-like"/>
</dbReference>
<dbReference type="GO" id="GO:0019853">
    <property type="term" value="P:L-ascorbic acid biosynthetic process"/>
    <property type="evidence" value="ECO:0007669"/>
    <property type="project" value="TreeGrafter"/>
</dbReference>
<organism evidence="17 18">
    <name type="scientific">Zophobas morio</name>
    <dbReference type="NCBI Taxonomy" id="2755281"/>
    <lineage>
        <taxon>Eukaryota</taxon>
        <taxon>Metazoa</taxon>
        <taxon>Ecdysozoa</taxon>
        <taxon>Arthropoda</taxon>
        <taxon>Hexapoda</taxon>
        <taxon>Insecta</taxon>
        <taxon>Pterygota</taxon>
        <taxon>Neoptera</taxon>
        <taxon>Endopterygota</taxon>
        <taxon>Coleoptera</taxon>
        <taxon>Polyphaga</taxon>
        <taxon>Cucujiformia</taxon>
        <taxon>Tenebrionidae</taxon>
        <taxon>Zophobas</taxon>
    </lineage>
</organism>
<comment type="caution">
    <text evidence="17">The sequence shown here is derived from an EMBL/GenBank/DDBJ whole genome shotgun (WGS) entry which is preliminary data.</text>
</comment>
<dbReference type="AlphaFoldDB" id="A0AA38MFV0"/>
<comment type="cofactor">
    <cofactor evidence="4">
        <name>Mg(2+)</name>
        <dbReference type="ChEBI" id="CHEBI:18420"/>
    </cofactor>
</comment>
<sequence>MVLKIERVTEGCVLGEGPHWDSQNQVLYFVDILGKSLLKYNPSTSKVSKVSVAPNEPSIIIPLAGKTDQFLITLNNELVVITWDGESDTITKNETLYSEPNGNKFNDGKCDASGRLWTGTYGTPPEDITTIPPVGTLYSLNAQRQLIPHVGEIRASNGLAFNDKTQKMYYIDTLKGTVDQFDLDVVQGKVSERKVWFTLKEHNVPGFPDGMTIDTDGNLWVAVFEGSRIIKVDGSKPETLLDTIEMPARQVTSLAFGGPNLDELYATTGTFAFGGDKPEPPVNGATYRITGLGVKGAPAVRFKLN</sequence>
<protein>
    <recommendedName>
        <fullName evidence="8">Regucalcin</fullName>
        <ecNumber evidence="7">3.1.1.17</ecNumber>
    </recommendedName>
    <alternativeName>
        <fullName evidence="13">Gluconolactonase</fullName>
    </alternativeName>
</protein>
<dbReference type="PANTHER" id="PTHR10907:SF66">
    <property type="entry name" value="MIP34848P1-RELATED"/>
    <property type="match status" value="1"/>
</dbReference>
<dbReference type="EC" id="3.1.1.17" evidence="7"/>
<evidence type="ECO:0000256" key="15">
    <source>
        <dbReference type="PIRSR" id="PIRSR605511-2"/>
    </source>
</evidence>
<keyword evidence="11" id="KW-0378">Hydrolase</keyword>
<keyword evidence="12" id="KW-0106">Calcium</keyword>
<proteinExistence type="inferred from homology"/>
<dbReference type="GO" id="GO:0005737">
    <property type="term" value="C:cytoplasm"/>
    <property type="evidence" value="ECO:0007669"/>
    <property type="project" value="UniProtKB-SubCell"/>
</dbReference>
<evidence type="ECO:0000256" key="3">
    <source>
        <dbReference type="ARBA" id="ARBA00001936"/>
    </source>
</evidence>
<dbReference type="PRINTS" id="PR01790">
    <property type="entry name" value="SMP30FAMILY"/>
</dbReference>
<feature type="binding site" evidence="15">
    <location>
        <position position="106"/>
    </location>
    <ligand>
        <name>substrate</name>
    </ligand>
</feature>
<evidence type="ECO:0000256" key="11">
    <source>
        <dbReference type="ARBA" id="ARBA00022801"/>
    </source>
</evidence>
<keyword evidence="18" id="KW-1185">Reference proteome</keyword>
<feature type="active site" description="Proton donor/acceptor" evidence="14">
    <location>
        <position position="209"/>
    </location>
</feature>
<dbReference type="Proteomes" id="UP001168821">
    <property type="component" value="Unassembled WGS sequence"/>
</dbReference>
<comment type="cofactor">
    <cofactor evidence="2">
        <name>Ca(2+)</name>
        <dbReference type="ChEBI" id="CHEBI:29108"/>
    </cofactor>
</comment>
<dbReference type="EMBL" id="JALNTZ010000004">
    <property type="protein sequence ID" value="KAJ3654381.1"/>
    <property type="molecule type" value="Genomic_DNA"/>
</dbReference>
<evidence type="ECO:0000256" key="5">
    <source>
        <dbReference type="ARBA" id="ARBA00004496"/>
    </source>
</evidence>
<name>A0AA38MFV0_9CUCU</name>
<evidence type="ECO:0000313" key="17">
    <source>
        <dbReference type="EMBL" id="KAJ3654381.1"/>
    </source>
</evidence>
<dbReference type="GO" id="GO:0004341">
    <property type="term" value="F:gluconolactonase activity"/>
    <property type="evidence" value="ECO:0007669"/>
    <property type="project" value="UniProtKB-EC"/>
</dbReference>
<comment type="subcellular location">
    <subcellularLocation>
        <location evidence="5">Cytoplasm</location>
    </subcellularLocation>
</comment>
<feature type="binding site" evidence="15">
    <location>
        <position position="16"/>
    </location>
    <ligand>
        <name>a divalent metal cation</name>
        <dbReference type="ChEBI" id="CHEBI:60240"/>
    </ligand>
</feature>
<feature type="binding site" evidence="15">
    <location>
        <position position="157"/>
    </location>
    <ligand>
        <name>a divalent metal cation</name>
        <dbReference type="ChEBI" id="CHEBI:60240"/>
    </ligand>
</feature>
<keyword evidence="9" id="KW-0963">Cytoplasm</keyword>
<dbReference type="InterPro" id="IPR005511">
    <property type="entry name" value="SMP-30"/>
</dbReference>
<evidence type="ECO:0000256" key="7">
    <source>
        <dbReference type="ARBA" id="ARBA00013227"/>
    </source>
</evidence>
<evidence type="ECO:0000256" key="12">
    <source>
        <dbReference type="ARBA" id="ARBA00022837"/>
    </source>
</evidence>
<dbReference type="PANTHER" id="PTHR10907">
    <property type="entry name" value="REGUCALCIN"/>
    <property type="match status" value="1"/>
</dbReference>
<evidence type="ECO:0000256" key="4">
    <source>
        <dbReference type="ARBA" id="ARBA00001946"/>
    </source>
</evidence>
<evidence type="ECO:0000256" key="14">
    <source>
        <dbReference type="PIRSR" id="PIRSR605511-1"/>
    </source>
</evidence>